<dbReference type="AlphaFoldDB" id="A0A5C3N590"/>
<feature type="non-terminal residue" evidence="3">
    <location>
        <position position="196"/>
    </location>
</feature>
<dbReference type="Gene3D" id="2.130.10.10">
    <property type="entry name" value="YVTN repeat-like/Quinoprotein amine dehydrogenase"/>
    <property type="match status" value="1"/>
</dbReference>
<accession>A0A5C3N590</accession>
<dbReference type="SMART" id="SM00320">
    <property type="entry name" value="WD40"/>
    <property type="match status" value="3"/>
</dbReference>
<sequence length="196" mass="21825">MLPLTAALSSGGKWLASAGDDLRVLLWNFQQEDVVTPSCSFLGPKSNVFTVELSASTKYLFVGDTDDKIYKYDLSEVRNSTGTGTAGFPCDTIRCHHDSVRSISCHPWQDEVFLSASEDGTIVLHDSRDQTLTRAHATLFHEAEFSDVKWHPGMEHIFATSDSKGQVCLRDKRMAFGPLKQRHRNGVVQTYNTTIV</sequence>
<evidence type="ECO:0000313" key="4">
    <source>
        <dbReference type="Proteomes" id="UP000305948"/>
    </source>
</evidence>
<keyword evidence="4" id="KW-1185">Reference proteome</keyword>
<dbReference type="PANTHER" id="PTHR15574:SF40">
    <property type="entry name" value="WD AND TETRATRICOPEPTIDE REPEATS PROTEIN 1"/>
    <property type="match status" value="1"/>
</dbReference>
<name>A0A5C3N590_9AGAM</name>
<evidence type="ECO:0000256" key="1">
    <source>
        <dbReference type="ARBA" id="ARBA00022574"/>
    </source>
</evidence>
<dbReference type="EMBL" id="ML213509">
    <property type="protein sequence ID" value="TFK52332.1"/>
    <property type="molecule type" value="Genomic_DNA"/>
</dbReference>
<dbReference type="InterPro" id="IPR045151">
    <property type="entry name" value="DCAF8"/>
</dbReference>
<dbReference type="STRING" id="5364.A0A5C3N590"/>
<dbReference type="GO" id="GO:0005737">
    <property type="term" value="C:cytoplasm"/>
    <property type="evidence" value="ECO:0007669"/>
    <property type="project" value="TreeGrafter"/>
</dbReference>
<gene>
    <name evidence="3" type="ORF">OE88DRAFT_1657536</name>
</gene>
<evidence type="ECO:0000256" key="2">
    <source>
        <dbReference type="ARBA" id="ARBA00022737"/>
    </source>
</evidence>
<dbReference type="SUPFAM" id="SSF50978">
    <property type="entry name" value="WD40 repeat-like"/>
    <property type="match status" value="1"/>
</dbReference>
<dbReference type="PANTHER" id="PTHR15574">
    <property type="entry name" value="WD REPEAT DOMAIN-CONTAINING FAMILY"/>
    <property type="match status" value="1"/>
</dbReference>
<keyword evidence="1" id="KW-0853">WD repeat</keyword>
<reference evidence="3 4" key="1">
    <citation type="journal article" date="2019" name="Nat. Ecol. Evol.">
        <title>Megaphylogeny resolves global patterns of mushroom evolution.</title>
        <authorList>
            <person name="Varga T."/>
            <person name="Krizsan K."/>
            <person name="Foldi C."/>
            <person name="Dima B."/>
            <person name="Sanchez-Garcia M."/>
            <person name="Sanchez-Ramirez S."/>
            <person name="Szollosi G.J."/>
            <person name="Szarkandi J.G."/>
            <person name="Papp V."/>
            <person name="Albert L."/>
            <person name="Andreopoulos W."/>
            <person name="Angelini C."/>
            <person name="Antonin V."/>
            <person name="Barry K.W."/>
            <person name="Bougher N.L."/>
            <person name="Buchanan P."/>
            <person name="Buyck B."/>
            <person name="Bense V."/>
            <person name="Catcheside P."/>
            <person name="Chovatia M."/>
            <person name="Cooper J."/>
            <person name="Damon W."/>
            <person name="Desjardin D."/>
            <person name="Finy P."/>
            <person name="Geml J."/>
            <person name="Haridas S."/>
            <person name="Hughes K."/>
            <person name="Justo A."/>
            <person name="Karasinski D."/>
            <person name="Kautmanova I."/>
            <person name="Kiss B."/>
            <person name="Kocsube S."/>
            <person name="Kotiranta H."/>
            <person name="LaButti K.M."/>
            <person name="Lechner B.E."/>
            <person name="Liimatainen K."/>
            <person name="Lipzen A."/>
            <person name="Lukacs Z."/>
            <person name="Mihaltcheva S."/>
            <person name="Morgado L.N."/>
            <person name="Niskanen T."/>
            <person name="Noordeloos M.E."/>
            <person name="Ohm R.A."/>
            <person name="Ortiz-Santana B."/>
            <person name="Ovrebo C."/>
            <person name="Racz N."/>
            <person name="Riley R."/>
            <person name="Savchenko A."/>
            <person name="Shiryaev A."/>
            <person name="Soop K."/>
            <person name="Spirin V."/>
            <person name="Szebenyi C."/>
            <person name="Tomsovsky M."/>
            <person name="Tulloss R.E."/>
            <person name="Uehling J."/>
            <person name="Grigoriev I.V."/>
            <person name="Vagvolgyi C."/>
            <person name="Papp T."/>
            <person name="Martin F.M."/>
            <person name="Miettinen O."/>
            <person name="Hibbett D.S."/>
            <person name="Nagy L.G."/>
        </authorList>
    </citation>
    <scope>NUCLEOTIDE SEQUENCE [LARGE SCALE GENOMIC DNA]</scope>
    <source>
        <strain evidence="3 4">OMC1185</strain>
    </source>
</reference>
<proteinExistence type="predicted"/>
<organism evidence="3 4">
    <name type="scientific">Heliocybe sulcata</name>
    <dbReference type="NCBI Taxonomy" id="5364"/>
    <lineage>
        <taxon>Eukaryota</taxon>
        <taxon>Fungi</taxon>
        <taxon>Dikarya</taxon>
        <taxon>Basidiomycota</taxon>
        <taxon>Agaricomycotina</taxon>
        <taxon>Agaricomycetes</taxon>
        <taxon>Gloeophyllales</taxon>
        <taxon>Gloeophyllaceae</taxon>
        <taxon>Heliocybe</taxon>
    </lineage>
</organism>
<dbReference type="InterPro" id="IPR001680">
    <property type="entry name" value="WD40_rpt"/>
</dbReference>
<dbReference type="InterPro" id="IPR036322">
    <property type="entry name" value="WD40_repeat_dom_sf"/>
</dbReference>
<dbReference type="Pfam" id="PF00400">
    <property type="entry name" value="WD40"/>
    <property type="match status" value="2"/>
</dbReference>
<evidence type="ECO:0000313" key="3">
    <source>
        <dbReference type="EMBL" id="TFK52332.1"/>
    </source>
</evidence>
<dbReference type="Proteomes" id="UP000305948">
    <property type="component" value="Unassembled WGS sequence"/>
</dbReference>
<dbReference type="OrthoDB" id="4869960at2759"/>
<dbReference type="InterPro" id="IPR015943">
    <property type="entry name" value="WD40/YVTN_repeat-like_dom_sf"/>
</dbReference>
<dbReference type="GO" id="GO:0080008">
    <property type="term" value="C:Cul4-RING E3 ubiquitin ligase complex"/>
    <property type="evidence" value="ECO:0007669"/>
    <property type="project" value="TreeGrafter"/>
</dbReference>
<protein>
    <submittedName>
        <fullName evidence="3">WD40 repeat-like protein</fullName>
    </submittedName>
</protein>
<dbReference type="GO" id="GO:0045717">
    <property type="term" value="P:negative regulation of fatty acid biosynthetic process"/>
    <property type="evidence" value="ECO:0007669"/>
    <property type="project" value="TreeGrafter"/>
</dbReference>
<keyword evidence="2" id="KW-0677">Repeat</keyword>